<evidence type="ECO:0000256" key="8">
    <source>
        <dbReference type="ARBA" id="ARBA00022989"/>
    </source>
</evidence>
<evidence type="ECO:0000256" key="11">
    <source>
        <dbReference type="ARBA" id="ARBA00038218"/>
    </source>
</evidence>
<sequence length="141" mass="15668">MDILMSCWKFFAQNILTQPAYFIGLIVAIGYILLKKKWYDVIAGFIKAVIGYQILLVGSGGLVTSFRPVLVGLEERFNLSAMVIDPYFGQNAVQSGMADPNGPAFIAGRSFSSVMFLLLFAFILNILLVAFKKQTKQRAIF</sequence>
<evidence type="ECO:0000256" key="9">
    <source>
        <dbReference type="ARBA" id="ARBA00023136"/>
    </source>
</evidence>
<name>A0A930W2A0_9ACTN</name>
<dbReference type="AlphaFoldDB" id="A0A930W2A0"/>
<keyword evidence="4" id="KW-1003">Cell membrane</keyword>
<dbReference type="GO" id="GO:0009401">
    <property type="term" value="P:phosphoenolpyruvate-dependent sugar phosphotransferase system"/>
    <property type="evidence" value="ECO:0007669"/>
    <property type="project" value="UniProtKB-KW"/>
</dbReference>
<evidence type="ECO:0000256" key="2">
    <source>
        <dbReference type="ARBA" id="ARBA00011738"/>
    </source>
</evidence>
<evidence type="ECO:0000256" key="7">
    <source>
        <dbReference type="ARBA" id="ARBA00022692"/>
    </source>
</evidence>
<dbReference type="PANTHER" id="PTHR33843">
    <property type="entry name" value="ASCORBATE-SPECIFIC PTS SYSTEM EIIC COMPONENT"/>
    <property type="match status" value="1"/>
</dbReference>
<dbReference type="Proteomes" id="UP000698335">
    <property type="component" value="Unassembled WGS sequence"/>
</dbReference>
<accession>A0A930W2A0</accession>
<protein>
    <recommendedName>
        <fullName evidence="12">Ascorbate-specific PTS system EIIC component</fullName>
    </recommendedName>
    <alternativeName>
        <fullName evidence="13">Ascorbate-specific permease IIC component UlaA</fullName>
    </alternativeName>
</protein>
<comment type="caution">
    <text evidence="15">The sequence shown here is derived from an EMBL/GenBank/DDBJ whole genome shotgun (WGS) entry which is preliminary data.</text>
</comment>
<gene>
    <name evidence="15" type="ORF">HXK26_07235</name>
</gene>
<dbReference type="InterPro" id="IPR051562">
    <property type="entry name" value="Ascorbate-PTS_EIIC"/>
</dbReference>
<evidence type="ECO:0000256" key="4">
    <source>
        <dbReference type="ARBA" id="ARBA00022475"/>
    </source>
</evidence>
<comment type="subunit">
    <text evidence="2">Homodimer.</text>
</comment>
<feature type="transmembrane region" description="Helical" evidence="14">
    <location>
        <begin position="41"/>
        <end position="63"/>
    </location>
</feature>
<evidence type="ECO:0000313" key="16">
    <source>
        <dbReference type="Proteomes" id="UP000698335"/>
    </source>
</evidence>
<evidence type="ECO:0000256" key="1">
    <source>
        <dbReference type="ARBA" id="ARBA00004651"/>
    </source>
</evidence>
<evidence type="ECO:0000256" key="5">
    <source>
        <dbReference type="ARBA" id="ARBA00022597"/>
    </source>
</evidence>
<dbReference type="GO" id="GO:0005886">
    <property type="term" value="C:plasma membrane"/>
    <property type="evidence" value="ECO:0007669"/>
    <property type="project" value="UniProtKB-SubCell"/>
</dbReference>
<keyword evidence="8 14" id="KW-1133">Transmembrane helix</keyword>
<dbReference type="EMBL" id="JABZGW010000389">
    <property type="protein sequence ID" value="MBF4808468.1"/>
    <property type="molecule type" value="Genomic_DNA"/>
</dbReference>
<dbReference type="Pfam" id="PF03611">
    <property type="entry name" value="EIIC-GAT"/>
    <property type="match status" value="1"/>
</dbReference>
<keyword evidence="7 14" id="KW-0812">Transmembrane</keyword>
<evidence type="ECO:0000256" key="3">
    <source>
        <dbReference type="ARBA" id="ARBA00022448"/>
    </source>
</evidence>
<feature type="transmembrane region" description="Helical" evidence="14">
    <location>
        <begin position="111"/>
        <end position="131"/>
    </location>
</feature>
<keyword evidence="3" id="KW-0813">Transport</keyword>
<feature type="non-terminal residue" evidence="15">
    <location>
        <position position="141"/>
    </location>
</feature>
<feature type="transmembrane region" description="Helical" evidence="14">
    <location>
        <begin position="15"/>
        <end position="34"/>
    </location>
</feature>
<keyword evidence="9 14" id="KW-0472">Membrane</keyword>
<evidence type="ECO:0000313" key="15">
    <source>
        <dbReference type="EMBL" id="MBF4808468.1"/>
    </source>
</evidence>
<proteinExistence type="inferred from homology"/>
<organism evidence="15 16">
    <name type="scientific">Lancefieldella rimae</name>
    <dbReference type="NCBI Taxonomy" id="1383"/>
    <lineage>
        <taxon>Bacteria</taxon>
        <taxon>Bacillati</taxon>
        <taxon>Actinomycetota</taxon>
        <taxon>Coriobacteriia</taxon>
        <taxon>Coriobacteriales</taxon>
        <taxon>Atopobiaceae</taxon>
        <taxon>Lancefieldella</taxon>
    </lineage>
</organism>
<evidence type="ECO:0000256" key="10">
    <source>
        <dbReference type="ARBA" id="ARBA00037387"/>
    </source>
</evidence>
<comment type="subcellular location">
    <subcellularLocation>
        <location evidence="1">Cell membrane</location>
        <topology evidence="1">Multi-pass membrane protein</topology>
    </subcellularLocation>
</comment>
<evidence type="ECO:0000256" key="13">
    <source>
        <dbReference type="ARBA" id="ARBA00042859"/>
    </source>
</evidence>
<comment type="function">
    <text evidence="10">The phosphoenolpyruvate-dependent sugar phosphotransferase system (sugar PTS), a major carbohydrate active transport system, catalyzes the phosphorylation of incoming sugar substrates concomitantly with their translocation across the cell membrane. The enzyme II UlaABC PTS system is involved in ascorbate transport.</text>
</comment>
<reference evidence="15" key="1">
    <citation type="submission" date="2020-04" db="EMBL/GenBank/DDBJ databases">
        <title>Deep metagenomics examines the oral microbiome during advanced dental caries in children, revealing novel taxa and co-occurrences with host molecules.</title>
        <authorList>
            <person name="Baker J.L."/>
            <person name="Morton J.T."/>
            <person name="Dinis M."/>
            <person name="Alvarez R."/>
            <person name="Tran N.C."/>
            <person name="Knight R."/>
            <person name="Edlund A."/>
        </authorList>
    </citation>
    <scope>NUCLEOTIDE SEQUENCE</scope>
    <source>
        <strain evidence="15">JCVI_38_bin.5</strain>
    </source>
</reference>
<dbReference type="InterPro" id="IPR004703">
    <property type="entry name" value="PTS_sugar-sp_permease"/>
</dbReference>
<keyword evidence="5" id="KW-0762">Sugar transport</keyword>
<evidence type="ECO:0000256" key="6">
    <source>
        <dbReference type="ARBA" id="ARBA00022683"/>
    </source>
</evidence>
<evidence type="ECO:0000256" key="14">
    <source>
        <dbReference type="SAM" id="Phobius"/>
    </source>
</evidence>
<comment type="similarity">
    <text evidence="11">Belongs to the UlaA family.</text>
</comment>
<keyword evidence="6" id="KW-0598">Phosphotransferase system</keyword>
<evidence type="ECO:0000256" key="12">
    <source>
        <dbReference type="ARBA" id="ARBA00039702"/>
    </source>
</evidence>
<dbReference type="PANTHER" id="PTHR33843:SF4">
    <property type="entry name" value="ASCORBATE-SPECIFIC PTS SYSTEM EIIC COMPONENT"/>
    <property type="match status" value="1"/>
</dbReference>